<feature type="transmembrane region" description="Helical" evidence="2">
    <location>
        <begin position="109"/>
        <end position="128"/>
    </location>
</feature>
<dbReference type="Proteomes" id="UP001642464">
    <property type="component" value="Unassembled WGS sequence"/>
</dbReference>
<feature type="chain" id="PRO_5045904162" description="Transmembrane protein" evidence="3">
    <location>
        <begin position="26"/>
        <end position="183"/>
    </location>
</feature>
<keyword evidence="3" id="KW-0732">Signal</keyword>
<sequence>MRRSQGAPRIGVLLLLALCIAFLACRSCFVPAPGRWGSSGLAAGILLPSLAHAQEATSAGDSIDTSQLVDSWRAFSANPDQFQPQAVENSASSDWQLGTLTGRADQEQVFLIVGALGFAASFLVAFILPNPKDEPVDIEAAKKRPRPEWVKQRDLKEAEEVKLRKEALEQSRRGGVSGGMMPR</sequence>
<name>A0ABP0J397_9DINO</name>
<evidence type="ECO:0000313" key="4">
    <source>
        <dbReference type="EMBL" id="CAK9008824.1"/>
    </source>
</evidence>
<evidence type="ECO:0000256" key="1">
    <source>
        <dbReference type="SAM" id="MobiDB-lite"/>
    </source>
</evidence>
<evidence type="ECO:0008006" key="6">
    <source>
        <dbReference type="Google" id="ProtNLM"/>
    </source>
</evidence>
<reference evidence="4 5" key="1">
    <citation type="submission" date="2024-02" db="EMBL/GenBank/DDBJ databases">
        <authorList>
            <person name="Chen Y."/>
            <person name="Shah S."/>
            <person name="Dougan E. K."/>
            <person name="Thang M."/>
            <person name="Chan C."/>
        </authorList>
    </citation>
    <scope>NUCLEOTIDE SEQUENCE [LARGE SCALE GENOMIC DNA]</scope>
</reference>
<evidence type="ECO:0000256" key="3">
    <source>
        <dbReference type="SAM" id="SignalP"/>
    </source>
</evidence>
<keyword evidence="5" id="KW-1185">Reference proteome</keyword>
<keyword evidence="2" id="KW-1133">Transmembrane helix</keyword>
<dbReference type="PROSITE" id="PS51257">
    <property type="entry name" value="PROKAR_LIPOPROTEIN"/>
    <property type="match status" value="1"/>
</dbReference>
<protein>
    <recommendedName>
        <fullName evidence="6">Transmembrane protein</fullName>
    </recommendedName>
</protein>
<proteinExistence type="predicted"/>
<feature type="signal peptide" evidence="3">
    <location>
        <begin position="1"/>
        <end position="25"/>
    </location>
</feature>
<evidence type="ECO:0000313" key="5">
    <source>
        <dbReference type="Proteomes" id="UP001642464"/>
    </source>
</evidence>
<dbReference type="EMBL" id="CAXAMM010005836">
    <property type="protein sequence ID" value="CAK9008824.1"/>
    <property type="molecule type" value="Genomic_DNA"/>
</dbReference>
<feature type="region of interest" description="Disordered" evidence="1">
    <location>
        <begin position="164"/>
        <end position="183"/>
    </location>
</feature>
<evidence type="ECO:0000256" key="2">
    <source>
        <dbReference type="SAM" id="Phobius"/>
    </source>
</evidence>
<gene>
    <name evidence="4" type="ORF">SCF082_LOCUS10037</name>
</gene>
<keyword evidence="2" id="KW-0812">Transmembrane</keyword>
<organism evidence="4 5">
    <name type="scientific">Durusdinium trenchii</name>
    <dbReference type="NCBI Taxonomy" id="1381693"/>
    <lineage>
        <taxon>Eukaryota</taxon>
        <taxon>Sar</taxon>
        <taxon>Alveolata</taxon>
        <taxon>Dinophyceae</taxon>
        <taxon>Suessiales</taxon>
        <taxon>Symbiodiniaceae</taxon>
        <taxon>Durusdinium</taxon>
    </lineage>
</organism>
<comment type="caution">
    <text evidence="4">The sequence shown here is derived from an EMBL/GenBank/DDBJ whole genome shotgun (WGS) entry which is preliminary data.</text>
</comment>
<accession>A0ABP0J397</accession>
<keyword evidence="2" id="KW-0472">Membrane</keyword>